<reference evidence="4" key="1">
    <citation type="journal article" date="2019" name="Int. J. Syst. Evol. Microbiol.">
        <title>The Global Catalogue of Microorganisms (GCM) 10K type strain sequencing project: providing services to taxonomists for standard genome sequencing and annotation.</title>
        <authorList>
            <consortium name="The Broad Institute Genomics Platform"/>
            <consortium name="The Broad Institute Genome Sequencing Center for Infectious Disease"/>
            <person name="Wu L."/>
            <person name="Ma J."/>
        </authorList>
    </citation>
    <scope>NUCLEOTIDE SEQUENCE [LARGE SCALE GENOMIC DNA]</scope>
    <source>
        <strain evidence="4">CGMCC 1.15790</strain>
    </source>
</reference>
<evidence type="ECO:0000256" key="1">
    <source>
        <dbReference type="HAMAP-Rule" id="MF_00707"/>
    </source>
</evidence>
<evidence type="ECO:0000259" key="2">
    <source>
        <dbReference type="PROSITE" id="PS51671"/>
    </source>
</evidence>
<proteinExistence type="inferred from homology"/>
<name>A0ABW0UBY4_9BACI</name>
<sequence length="150" mass="16522">MAEKIDQYYLIKQEMLTEAMQKTLEAKELLESGKVQKVQDAVDAVNISRSAFYKYKDAIFPFHTVIKEQVITLSIQLADQAGALSALLSELARVNTNVLTINQSIPLGGRANVTLTIDTSLLKGEISDFVKTLEGMETVESVEIVGSGWL</sequence>
<dbReference type="PROSITE" id="PS51671">
    <property type="entry name" value="ACT"/>
    <property type="match status" value="1"/>
</dbReference>
<dbReference type="PIRSF" id="PIRSF025624">
    <property type="entry name" value="ACT_PheB"/>
    <property type="match status" value="1"/>
</dbReference>
<evidence type="ECO:0000313" key="4">
    <source>
        <dbReference type="Proteomes" id="UP001596143"/>
    </source>
</evidence>
<dbReference type="HAMAP" id="MF_00707">
    <property type="entry name" value="UPF0735"/>
    <property type="match status" value="1"/>
</dbReference>
<dbReference type="InterPro" id="IPR002912">
    <property type="entry name" value="ACT_dom"/>
</dbReference>
<keyword evidence="4" id="KW-1185">Reference proteome</keyword>
<comment type="similarity">
    <text evidence="1">Belongs to the UPF0735 family.</text>
</comment>
<dbReference type="EMBL" id="JBHSPF010000068">
    <property type="protein sequence ID" value="MFC5629830.1"/>
    <property type="molecule type" value="Genomic_DNA"/>
</dbReference>
<comment type="caution">
    <text evidence="3">The sequence shown here is derived from an EMBL/GenBank/DDBJ whole genome shotgun (WGS) entry which is preliminary data.</text>
</comment>
<gene>
    <name evidence="3" type="ORF">ACFPTR_13325</name>
</gene>
<dbReference type="NCBIfam" id="NF003361">
    <property type="entry name" value="PRK04435.1"/>
    <property type="match status" value="1"/>
</dbReference>
<accession>A0ABW0UBY4</accession>
<dbReference type="InterPro" id="IPR045865">
    <property type="entry name" value="ACT-like_dom_sf"/>
</dbReference>
<dbReference type="SUPFAM" id="SSF55021">
    <property type="entry name" value="ACT-like"/>
    <property type="match status" value="1"/>
</dbReference>
<evidence type="ECO:0000313" key="3">
    <source>
        <dbReference type="EMBL" id="MFC5629830.1"/>
    </source>
</evidence>
<protein>
    <recommendedName>
        <fullName evidence="1">UPF0735 ACT domain-containing protein ACFPTR_13325</fullName>
    </recommendedName>
</protein>
<organism evidence="3 4">
    <name type="scientific">Aliibacillus thermotolerans</name>
    <dbReference type="NCBI Taxonomy" id="1834418"/>
    <lineage>
        <taxon>Bacteria</taxon>
        <taxon>Bacillati</taxon>
        <taxon>Bacillota</taxon>
        <taxon>Bacilli</taxon>
        <taxon>Bacillales</taxon>
        <taxon>Bacillaceae</taxon>
        <taxon>Aliibacillus</taxon>
    </lineage>
</organism>
<feature type="domain" description="ACT" evidence="2">
    <location>
        <begin position="72"/>
        <end position="147"/>
    </location>
</feature>
<dbReference type="InterPro" id="IPR008310">
    <property type="entry name" value="UPF0735_ACT_dom-cont"/>
</dbReference>
<dbReference type="RefSeq" id="WP_270898220.1">
    <property type="nucleotide sequence ID" value="NZ_JBHSPF010000068.1"/>
</dbReference>
<dbReference type="Proteomes" id="UP001596143">
    <property type="component" value="Unassembled WGS sequence"/>
</dbReference>